<dbReference type="GO" id="GO:0006032">
    <property type="term" value="P:chitin catabolic process"/>
    <property type="evidence" value="ECO:0007669"/>
    <property type="project" value="TreeGrafter"/>
</dbReference>
<dbReference type="SUPFAM" id="SSF51445">
    <property type="entry name" value="(Trans)glycosidases"/>
    <property type="match status" value="1"/>
</dbReference>
<dbReference type="GO" id="GO:0004568">
    <property type="term" value="F:chitinase activity"/>
    <property type="evidence" value="ECO:0007669"/>
    <property type="project" value="TreeGrafter"/>
</dbReference>
<dbReference type="PROSITE" id="PS51910">
    <property type="entry name" value="GH18_2"/>
    <property type="match status" value="1"/>
</dbReference>
<dbReference type="Proteomes" id="UP001497623">
    <property type="component" value="Unassembled WGS sequence"/>
</dbReference>
<evidence type="ECO:0000313" key="3">
    <source>
        <dbReference type="Proteomes" id="UP001497623"/>
    </source>
</evidence>
<dbReference type="AlphaFoldDB" id="A0AAV2SRI4"/>
<feature type="domain" description="GH18" evidence="1">
    <location>
        <begin position="1"/>
        <end position="89"/>
    </location>
</feature>
<feature type="non-terminal residue" evidence="2">
    <location>
        <position position="1"/>
    </location>
</feature>
<dbReference type="PANTHER" id="PTHR11177:SF360">
    <property type="entry name" value="CHITINASE 4-RELATED"/>
    <property type="match status" value="1"/>
</dbReference>
<dbReference type="GO" id="GO:0005576">
    <property type="term" value="C:extracellular region"/>
    <property type="evidence" value="ECO:0007669"/>
    <property type="project" value="TreeGrafter"/>
</dbReference>
<dbReference type="InterPro" id="IPR050314">
    <property type="entry name" value="Glycosyl_Hydrlase_18"/>
</dbReference>
<dbReference type="InterPro" id="IPR017853">
    <property type="entry name" value="GH"/>
</dbReference>
<dbReference type="GO" id="GO:0008061">
    <property type="term" value="F:chitin binding"/>
    <property type="evidence" value="ECO:0007669"/>
    <property type="project" value="TreeGrafter"/>
</dbReference>
<keyword evidence="3" id="KW-1185">Reference proteome</keyword>
<evidence type="ECO:0000259" key="1">
    <source>
        <dbReference type="PROSITE" id="PS51910"/>
    </source>
</evidence>
<dbReference type="GO" id="GO:0005975">
    <property type="term" value="P:carbohydrate metabolic process"/>
    <property type="evidence" value="ECO:0007669"/>
    <property type="project" value="InterPro"/>
</dbReference>
<accession>A0AAV2SRI4</accession>
<sequence>QICSTQQVEDWTVVRDTAMHEPYAYYLPRDNLWIGYDDLDSIKLKAEYATSLGLAGAFVWSIDLDDFTGACHGKPFALINTITENMGTKLMTSPGPIMENLLHS</sequence>
<gene>
    <name evidence="2" type="ORF">MNOR_LOCUS39690</name>
</gene>
<dbReference type="Gene3D" id="3.20.20.80">
    <property type="entry name" value="Glycosidases"/>
    <property type="match status" value="1"/>
</dbReference>
<organism evidence="2 3">
    <name type="scientific">Meganyctiphanes norvegica</name>
    <name type="common">Northern krill</name>
    <name type="synonym">Thysanopoda norvegica</name>
    <dbReference type="NCBI Taxonomy" id="48144"/>
    <lineage>
        <taxon>Eukaryota</taxon>
        <taxon>Metazoa</taxon>
        <taxon>Ecdysozoa</taxon>
        <taxon>Arthropoda</taxon>
        <taxon>Crustacea</taxon>
        <taxon>Multicrustacea</taxon>
        <taxon>Malacostraca</taxon>
        <taxon>Eumalacostraca</taxon>
        <taxon>Eucarida</taxon>
        <taxon>Euphausiacea</taxon>
        <taxon>Euphausiidae</taxon>
        <taxon>Meganyctiphanes</taxon>
    </lineage>
</organism>
<comment type="caution">
    <text evidence="2">The sequence shown here is derived from an EMBL/GenBank/DDBJ whole genome shotgun (WGS) entry which is preliminary data.</text>
</comment>
<dbReference type="PANTHER" id="PTHR11177">
    <property type="entry name" value="CHITINASE"/>
    <property type="match status" value="1"/>
</dbReference>
<proteinExistence type="predicted"/>
<dbReference type="EMBL" id="CAXKWB010107097">
    <property type="protein sequence ID" value="CAL4229545.1"/>
    <property type="molecule type" value="Genomic_DNA"/>
</dbReference>
<protein>
    <recommendedName>
        <fullName evidence="1">GH18 domain-containing protein</fullName>
    </recommendedName>
</protein>
<evidence type="ECO:0000313" key="2">
    <source>
        <dbReference type="EMBL" id="CAL4229545.1"/>
    </source>
</evidence>
<reference evidence="2 3" key="1">
    <citation type="submission" date="2024-05" db="EMBL/GenBank/DDBJ databases">
        <authorList>
            <person name="Wallberg A."/>
        </authorList>
    </citation>
    <scope>NUCLEOTIDE SEQUENCE [LARGE SCALE GENOMIC DNA]</scope>
</reference>
<dbReference type="InterPro" id="IPR001223">
    <property type="entry name" value="Glyco_hydro18_cat"/>
</dbReference>
<name>A0AAV2SRI4_MEGNR</name>
<dbReference type="Pfam" id="PF00704">
    <property type="entry name" value="Glyco_hydro_18"/>
    <property type="match status" value="1"/>
</dbReference>